<dbReference type="STRING" id="1434110.MSHOH_0550"/>
<evidence type="ECO:0000313" key="3">
    <source>
        <dbReference type="Proteomes" id="UP000033101"/>
    </source>
</evidence>
<dbReference type="EMBL" id="CP009516">
    <property type="protein sequence ID" value="AKB77033.1"/>
    <property type="molecule type" value="Genomic_DNA"/>
</dbReference>
<dbReference type="PATRIC" id="fig|1434110.4.peg.664"/>
<name>A0A0E3SCJ1_9EURY</name>
<dbReference type="HOGENOM" id="CLU_101297_2_0_2"/>
<dbReference type="KEGG" id="mhor:MSHOH_0550"/>
<keyword evidence="1" id="KW-0472">Membrane</keyword>
<accession>A0A0E3SCJ1</accession>
<proteinExistence type="predicted"/>
<feature type="transmembrane region" description="Helical" evidence="1">
    <location>
        <begin position="75"/>
        <end position="94"/>
    </location>
</feature>
<feature type="transmembrane region" description="Helical" evidence="1">
    <location>
        <begin position="43"/>
        <end position="63"/>
    </location>
</feature>
<sequence length="95" mass="10046">MLIGSESGFSGIVLSLTAGSIALIPGFVAFPLGAALLNGGAGYAQIAAFVSSLMAVGIVTLPLEIKYFSRRIAILRNAFAFFVSLIFTIVIWRFM</sequence>
<organism evidence="2 3">
    <name type="scientific">Methanosarcina horonobensis HB-1 = JCM 15518</name>
    <dbReference type="NCBI Taxonomy" id="1434110"/>
    <lineage>
        <taxon>Archaea</taxon>
        <taxon>Methanobacteriati</taxon>
        <taxon>Methanobacteriota</taxon>
        <taxon>Stenosarchaea group</taxon>
        <taxon>Methanomicrobia</taxon>
        <taxon>Methanosarcinales</taxon>
        <taxon>Methanosarcinaceae</taxon>
        <taxon>Methanosarcina</taxon>
    </lineage>
</organism>
<gene>
    <name evidence="2" type="ORF">MSHOH_0550</name>
</gene>
<keyword evidence="3" id="KW-1185">Reference proteome</keyword>
<keyword evidence="1" id="KW-0812">Transmembrane</keyword>
<evidence type="ECO:0000256" key="1">
    <source>
        <dbReference type="SAM" id="Phobius"/>
    </source>
</evidence>
<reference evidence="2 3" key="1">
    <citation type="submission" date="2014-07" db="EMBL/GenBank/DDBJ databases">
        <title>Methanogenic archaea and the global carbon cycle.</title>
        <authorList>
            <person name="Henriksen J.R."/>
            <person name="Luke J."/>
            <person name="Reinhart S."/>
            <person name="Benedict M.N."/>
            <person name="Youngblut N.D."/>
            <person name="Metcalf M.E."/>
            <person name="Whitaker R.J."/>
            <person name="Metcalf W.W."/>
        </authorList>
    </citation>
    <scope>NUCLEOTIDE SEQUENCE [LARGE SCALE GENOMIC DNA]</scope>
    <source>
        <strain evidence="2 3">HB-1</strain>
    </source>
</reference>
<dbReference type="Proteomes" id="UP000033101">
    <property type="component" value="Chromosome"/>
</dbReference>
<evidence type="ECO:0000313" key="2">
    <source>
        <dbReference type="EMBL" id="AKB77033.1"/>
    </source>
</evidence>
<feature type="transmembrane region" description="Helical" evidence="1">
    <location>
        <begin position="12"/>
        <end position="37"/>
    </location>
</feature>
<evidence type="ECO:0008006" key="4">
    <source>
        <dbReference type="Google" id="ProtNLM"/>
    </source>
</evidence>
<protein>
    <recommendedName>
        <fullName evidence="4">Permease</fullName>
    </recommendedName>
</protein>
<dbReference type="AlphaFoldDB" id="A0A0E3SCJ1"/>
<keyword evidence="1" id="KW-1133">Transmembrane helix</keyword>